<protein>
    <submittedName>
        <fullName evidence="3">Tail collar domain</fullName>
    </submittedName>
</protein>
<organism evidence="3 4">
    <name type="scientific">Micromonospora pisi</name>
    <dbReference type="NCBI Taxonomy" id="589240"/>
    <lineage>
        <taxon>Bacteria</taxon>
        <taxon>Bacillati</taxon>
        <taxon>Actinomycetota</taxon>
        <taxon>Actinomycetes</taxon>
        <taxon>Micromonosporales</taxon>
        <taxon>Micromonosporaceae</taxon>
        <taxon>Micromonospora</taxon>
    </lineage>
</organism>
<accession>A0A495JVM4</accession>
<keyword evidence="4" id="KW-1185">Reference proteome</keyword>
<dbReference type="SUPFAM" id="SSF88874">
    <property type="entry name" value="Receptor-binding domain of short tail fibre protein gp12"/>
    <property type="match status" value="1"/>
</dbReference>
<sequence>MNGVQQGRPAEGLDDGVLIGSVVGYGGVVSGNSPPPDGWLLCDGSAVSRATYDRLYRVIGDIHGSGDGTNTFNLPDYRGRFHRGVDDGTGNDPDSGSRTASNPGGLTGDRVGSVQPKATARPAGAQLSSNWTGEHKHWVPNVPVDYSHAKGPSDHYARWNKETAETSRDGKHSHTITGGDLDSTPVNAYLNYLIYYGSGSSRGNR</sequence>
<feature type="compositionally biased region" description="Basic and acidic residues" evidence="1">
    <location>
        <begin position="163"/>
        <end position="172"/>
    </location>
</feature>
<name>A0A495JVM4_9ACTN</name>
<dbReference type="Pfam" id="PF07484">
    <property type="entry name" value="Collar"/>
    <property type="match status" value="1"/>
</dbReference>
<comment type="caution">
    <text evidence="3">The sequence shown here is derived from an EMBL/GenBank/DDBJ whole genome shotgun (WGS) entry which is preliminary data.</text>
</comment>
<gene>
    <name evidence="3" type="ORF">BDK92_7398</name>
</gene>
<evidence type="ECO:0000259" key="2">
    <source>
        <dbReference type="Pfam" id="PF07484"/>
    </source>
</evidence>
<dbReference type="Proteomes" id="UP000277671">
    <property type="component" value="Unassembled WGS sequence"/>
</dbReference>
<evidence type="ECO:0000313" key="4">
    <source>
        <dbReference type="Proteomes" id="UP000277671"/>
    </source>
</evidence>
<dbReference type="RefSeq" id="WP_211349497.1">
    <property type="nucleotide sequence ID" value="NZ_RBKT01000001.1"/>
</dbReference>
<feature type="domain" description="Phage tail collar" evidence="2">
    <location>
        <begin position="30"/>
        <end position="81"/>
    </location>
</feature>
<feature type="compositionally biased region" description="Polar residues" evidence="1">
    <location>
        <begin position="92"/>
        <end position="104"/>
    </location>
</feature>
<proteinExistence type="predicted"/>
<dbReference type="Gene3D" id="3.90.1340.10">
    <property type="entry name" value="Phage tail collar domain"/>
    <property type="match status" value="1"/>
</dbReference>
<evidence type="ECO:0000256" key="1">
    <source>
        <dbReference type="SAM" id="MobiDB-lite"/>
    </source>
</evidence>
<reference evidence="3 4" key="1">
    <citation type="submission" date="2018-10" db="EMBL/GenBank/DDBJ databases">
        <title>Sequencing the genomes of 1000 actinobacteria strains.</title>
        <authorList>
            <person name="Klenk H.-P."/>
        </authorList>
    </citation>
    <scope>NUCLEOTIDE SEQUENCE [LARGE SCALE GENOMIC DNA]</scope>
    <source>
        <strain evidence="3 4">DSM 45175</strain>
    </source>
</reference>
<dbReference type="InterPro" id="IPR011083">
    <property type="entry name" value="Phage_tail_collar_dom"/>
</dbReference>
<feature type="region of interest" description="Disordered" evidence="1">
    <location>
        <begin position="163"/>
        <end position="182"/>
    </location>
</feature>
<feature type="region of interest" description="Disordered" evidence="1">
    <location>
        <begin position="83"/>
        <end position="127"/>
    </location>
</feature>
<dbReference type="EMBL" id="RBKT01000001">
    <property type="protein sequence ID" value="RKR92911.1"/>
    <property type="molecule type" value="Genomic_DNA"/>
</dbReference>
<dbReference type="InterPro" id="IPR037053">
    <property type="entry name" value="Phage_tail_collar_dom_sf"/>
</dbReference>
<evidence type="ECO:0000313" key="3">
    <source>
        <dbReference type="EMBL" id="RKR92911.1"/>
    </source>
</evidence>
<dbReference type="AlphaFoldDB" id="A0A495JVM4"/>